<accession>A0A438BSG4</accession>
<comment type="caution">
    <text evidence="4">The sequence shown here is derived from an EMBL/GenBank/DDBJ whole genome shotgun (WGS) entry which is preliminary data.</text>
</comment>
<dbReference type="FunFam" id="2.30.30.870:FF:000002">
    <property type="entry name" value="Protein pelota homolog"/>
    <property type="match status" value="1"/>
</dbReference>
<dbReference type="GO" id="GO:0070966">
    <property type="term" value="P:nuclear-transcribed mRNA catabolic process, no-go decay"/>
    <property type="evidence" value="ECO:0007669"/>
    <property type="project" value="InterPro"/>
</dbReference>
<dbReference type="GO" id="GO:0071025">
    <property type="term" value="P:RNA surveillance"/>
    <property type="evidence" value="ECO:0007669"/>
    <property type="project" value="InterPro"/>
</dbReference>
<dbReference type="SUPFAM" id="SSF159065">
    <property type="entry name" value="Dom34/Pelota N-terminal domain-like"/>
    <property type="match status" value="1"/>
</dbReference>
<dbReference type="SMART" id="SM01194">
    <property type="entry name" value="eRF1_1"/>
    <property type="match status" value="1"/>
</dbReference>
<protein>
    <submittedName>
        <fullName evidence="4">Protein PELOTA 1</fullName>
    </submittedName>
</protein>
<dbReference type="GO" id="GO:0070481">
    <property type="term" value="P:nuclear-transcribed mRNA catabolic process, non-stop decay"/>
    <property type="evidence" value="ECO:0007669"/>
    <property type="project" value="InterPro"/>
</dbReference>
<dbReference type="InterPro" id="IPR004405">
    <property type="entry name" value="TF_pelota"/>
</dbReference>
<organism evidence="4 5">
    <name type="scientific">Vitis vinifera</name>
    <name type="common">Grape</name>
    <dbReference type="NCBI Taxonomy" id="29760"/>
    <lineage>
        <taxon>Eukaryota</taxon>
        <taxon>Viridiplantae</taxon>
        <taxon>Streptophyta</taxon>
        <taxon>Embryophyta</taxon>
        <taxon>Tracheophyta</taxon>
        <taxon>Spermatophyta</taxon>
        <taxon>Magnoliopsida</taxon>
        <taxon>eudicotyledons</taxon>
        <taxon>Gunneridae</taxon>
        <taxon>Pentapetalae</taxon>
        <taxon>rosids</taxon>
        <taxon>Vitales</taxon>
        <taxon>Vitaceae</taxon>
        <taxon>Viteae</taxon>
        <taxon>Vitis</taxon>
    </lineage>
</organism>
<keyword evidence="2" id="KW-0479">Metal-binding</keyword>
<name>A0A438BSG4_VITVI</name>
<sequence>MKLVEEEKILPNSGGIINIVPEELDDMWLLYNLISKGDVIVADTTRKTAFGRVRLTLEIKITAIDYDKVGSVIRVAGRNLVHNEHVDAGAFHTIEIERNKPFDLKKKAWDSDAIEELRSYGNAAKADLAVLLIQDVSAELYSIGKIATTLCANIEAPSKTNRAAKSKSQSNKSQRDGVSAILASRITRRQKLQQIEENKERVVVVNTSGKATLKAVLHEPEVMKLIRGKNGAVEITAWKDLCDMLSNDSSRACYGSKSVEKANELWQSTLCL</sequence>
<evidence type="ECO:0000256" key="2">
    <source>
        <dbReference type="ARBA" id="ARBA00022723"/>
    </source>
</evidence>
<evidence type="ECO:0000313" key="4">
    <source>
        <dbReference type="EMBL" id="RVW13914.1"/>
    </source>
</evidence>
<reference evidence="4 5" key="1">
    <citation type="journal article" date="2018" name="PLoS Genet.">
        <title>Population sequencing reveals clonal diversity and ancestral inbreeding in the grapevine cultivar Chardonnay.</title>
        <authorList>
            <person name="Roach M.J."/>
            <person name="Johnson D.L."/>
            <person name="Bohlmann J."/>
            <person name="van Vuuren H.J."/>
            <person name="Jones S.J."/>
            <person name="Pretorius I.S."/>
            <person name="Schmidt S.A."/>
            <person name="Borneman A.R."/>
        </authorList>
    </citation>
    <scope>NUCLEOTIDE SEQUENCE [LARGE SCALE GENOMIC DNA]</scope>
    <source>
        <strain evidence="5">cv. Chardonnay</strain>
        <tissue evidence="4">Leaf</tissue>
    </source>
</reference>
<dbReference type="InterPro" id="IPR005140">
    <property type="entry name" value="eRF1_Pelota-like_N"/>
</dbReference>
<dbReference type="SUPFAM" id="SSF53137">
    <property type="entry name" value="Translational machinery components"/>
    <property type="match status" value="1"/>
</dbReference>
<dbReference type="EMBL" id="QGNW01002643">
    <property type="protein sequence ID" value="RVW13914.1"/>
    <property type="molecule type" value="Genomic_DNA"/>
</dbReference>
<dbReference type="Pfam" id="PF26356">
    <property type="entry name" value="Pelota_N"/>
    <property type="match status" value="1"/>
</dbReference>
<dbReference type="PANTHER" id="PTHR10853">
    <property type="entry name" value="PELOTA"/>
    <property type="match status" value="1"/>
</dbReference>
<keyword evidence="1" id="KW-0963">Cytoplasm</keyword>
<dbReference type="AlphaFoldDB" id="A0A438BSG4"/>
<dbReference type="GO" id="GO:0046872">
    <property type="term" value="F:metal ion binding"/>
    <property type="evidence" value="ECO:0007669"/>
    <property type="project" value="UniProtKB-KW"/>
</dbReference>
<dbReference type="InterPro" id="IPR038069">
    <property type="entry name" value="Pelota/DOM34_N"/>
</dbReference>
<evidence type="ECO:0000256" key="1">
    <source>
        <dbReference type="ARBA" id="ARBA00022490"/>
    </source>
</evidence>
<feature type="domain" description="eRF1/Pelota-like N-terminal" evidence="3">
    <location>
        <begin position="1"/>
        <end position="122"/>
    </location>
</feature>
<gene>
    <name evidence="4" type="primary">PEL1_7</name>
    <name evidence="4" type="ORF">CK203_090009</name>
</gene>
<dbReference type="Gene3D" id="2.30.30.870">
    <property type="entry name" value="Pelota, domain A"/>
    <property type="match status" value="1"/>
</dbReference>
<dbReference type="InterPro" id="IPR058547">
    <property type="entry name" value="Pelota_N"/>
</dbReference>
<dbReference type="PANTHER" id="PTHR10853:SF3">
    <property type="entry name" value="EUKARYOTIC RELEASE FACTOR 1 (ERF1) FAMILY PROTEIN"/>
    <property type="match status" value="1"/>
</dbReference>
<evidence type="ECO:0000259" key="3">
    <source>
        <dbReference type="SMART" id="SM01194"/>
    </source>
</evidence>
<dbReference type="Proteomes" id="UP000288805">
    <property type="component" value="Unassembled WGS sequence"/>
</dbReference>
<evidence type="ECO:0000313" key="5">
    <source>
        <dbReference type="Proteomes" id="UP000288805"/>
    </source>
</evidence>
<proteinExistence type="predicted"/>